<dbReference type="AlphaFoldDB" id="A0A6P1PZP1"/>
<sequence>MHIIKSRVNRKRQRHAHCSAERAGQLINACRHGSFFLWRRSNGGIGRRRSIDTHTTVRFEHAVKEIAFTSRQIGQIVDARPETPAQTRNVSSVMLFSCLSRAIPDRQPAIHRHLPVKTACITPDFSSETDRIKARRYVIAVGSFNELLKQHVQQQLTSLRTLLNEFQVEIADSLEDIFALHSIYTGEPNPTWSPWSNLDMACNFLKHIGVSVVIRLSPASEKLERLEQFIHHHILLLGQEYVQKWSFILEMATKEKGKLNESAITWLTAICRMLPGSSVGLALPQSKDEPGLPSVELLKQTDFIAFSLIPNDRSARIDIPEYRPQDNHKIIYQQMNRIITLLKKHQLRCQLYLQSWGTLTGNTLTINGLFSVAHY</sequence>
<accession>A0A6P1PZP1</accession>
<evidence type="ECO:0000313" key="2">
    <source>
        <dbReference type="Proteomes" id="UP000464053"/>
    </source>
</evidence>
<keyword evidence="2" id="KW-1185">Reference proteome</keyword>
<organism evidence="1 2">
    <name type="scientific">Mixta intestinalis</name>
    <dbReference type="NCBI Taxonomy" id="1615494"/>
    <lineage>
        <taxon>Bacteria</taxon>
        <taxon>Pseudomonadati</taxon>
        <taxon>Pseudomonadota</taxon>
        <taxon>Gammaproteobacteria</taxon>
        <taxon>Enterobacterales</taxon>
        <taxon>Erwiniaceae</taxon>
        <taxon>Mixta</taxon>
    </lineage>
</organism>
<dbReference type="EMBL" id="CP028271">
    <property type="protein sequence ID" value="QHM72120.1"/>
    <property type="molecule type" value="Genomic_DNA"/>
</dbReference>
<gene>
    <name evidence="1" type="ORF">C7M51_02420</name>
</gene>
<protein>
    <submittedName>
        <fullName evidence="1">Uncharacterized protein</fullName>
    </submittedName>
</protein>
<evidence type="ECO:0000313" key="1">
    <source>
        <dbReference type="EMBL" id="QHM72120.1"/>
    </source>
</evidence>
<name>A0A6P1PZP1_9GAMM</name>
<reference evidence="1 2" key="1">
    <citation type="submission" date="2018-03" db="EMBL/GenBank/DDBJ databases">
        <title>Pantoea intestinalis SRCM103226 isolated form the mealworm.</title>
        <authorList>
            <person name="Jeong D.-Y."/>
            <person name="Kim J.W."/>
        </authorList>
    </citation>
    <scope>NUCLEOTIDE SEQUENCE [LARGE SCALE GENOMIC DNA]</scope>
    <source>
        <strain evidence="1 2">SRCM103226</strain>
    </source>
</reference>
<dbReference type="Proteomes" id="UP000464053">
    <property type="component" value="Chromosome"/>
</dbReference>
<proteinExistence type="predicted"/>
<dbReference type="KEGG" id="mint:C7M51_02420"/>